<dbReference type="VEuPathDB" id="TriTrypDB:TRSC58_00234"/>
<organism evidence="2 3">
    <name type="scientific">Trypanosoma rangeli SC58</name>
    <dbReference type="NCBI Taxonomy" id="429131"/>
    <lineage>
        <taxon>Eukaryota</taxon>
        <taxon>Discoba</taxon>
        <taxon>Euglenozoa</taxon>
        <taxon>Kinetoplastea</taxon>
        <taxon>Metakinetoplastina</taxon>
        <taxon>Trypanosomatida</taxon>
        <taxon>Trypanosomatidae</taxon>
        <taxon>Trypanosoma</taxon>
        <taxon>Herpetosoma</taxon>
    </lineage>
</organism>
<dbReference type="PROSITE" id="PS50162">
    <property type="entry name" value="RECA_2"/>
    <property type="match status" value="1"/>
</dbReference>
<evidence type="ECO:0000313" key="3">
    <source>
        <dbReference type="Proteomes" id="UP000031737"/>
    </source>
</evidence>
<feature type="domain" description="RecA family profile 1" evidence="1">
    <location>
        <begin position="145"/>
        <end position="252"/>
    </location>
</feature>
<evidence type="ECO:0000259" key="1">
    <source>
        <dbReference type="PROSITE" id="PS50162"/>
    </source>
</evidence>
<accession>A0A061JD05</accession>
<dbReference type="OrthoDB" id="1861185at2759"/>
<dbReference type="GO" id="GO:0045003">
    <property type="term" value="P:double-strand break repair via synthesis-dependent strand annealing"/>
    <property type="evidence" value="ECO:0007669"/>
    <property type="project" value="TreeGrafter"/>
</dbReference>
<dbReference type="SUPFAM" id="SSF52540">
    <property type="entry name" value="P-loop containing nucleoside triphosphate hydrolases"/>
    <property type="match status" value="1"/>
</dbReference>
<dbReference type="EMBL" id="AUPL01000234">
    <property type="protein sequence ID" value="ESL12006.1"/>
    <property type="molecule type" value="Genomic_DNA"/>
</dbReference>
<dbReference type="GO" id="GO:0140664">
    <property type="term" value="F:ATP-dependent DNA damage sensor activity"/>
    <property type="evidence" value="ECO:0007669"/>
    <property type="project" value="InterPro"/>
</dbReference>
<dbReference type="GO" id="GO:0000400">
    <property type="term" value="F:four-way junction DNA binding"/>
    <property type="evidence" value="ECO:0007669"/>
    <property type="project" value="TreeGrafter"/>
</dbReference>
<dbReference type="GO" id="GO:0005657">
    <property type="term" value="C:replication fork"/>
    <property type="evidence" value="ECO:0007669"/>
    <property type="project" value="TreeGrafter"/>
</dbReference>
<name>A0A061JD05_TRYRA</name>
<dbReference type="GO" id="GO:0033065">
    <property type="term" value="C:Rad51C-XRCC3 complex"/>
    <property type="evidence" value="ECO:0007669"/>
    <property type="project" value="TreeGrafter"/>
</dbReference>
<dbReference type="GO" id="GO:0000722">
    <property type="term" value="P:telomere maintenance via recombination"/>
    <property type="evidence" value="ECO:0007669"/>
    <property type="project" value="TreeGrafter"/>
</dbReference>
<dbReference type="GO" id="GO:0090656">
    <property type="term" value="P:t-circle formation"/>
    <property type="evidence" value="ECO:0007669"/>
    <property type="project" value="TreeGrafter"/>
</dbReference>
<proteinExistence type="predicted"/>
<protein>
    <recommendedName>
        <fullName evidence="1">RecA family profile 1 domain-containing protein</fullName>
    </recommendedName>
</protein>
<keyword evidence="3" id="KW-1185">Reference proteome</keyword>
<dbReference type="Gene3D" id="3.40.50.300">
    <property type="entry name" value="P-loop containing nucleotide triphosphate hydrolases"/>
    <property type="match status" value="1"/>
</dbReference>
<reference evidence="2 3" key="1">
    <citation type="submission" date="2013-07" db="EMBL/GenBank/DDBJ databases">
        <authorList>
            <person name="Stoco P.H."/>
            <person name="Wagner G."/>
            <person name="Gerber A."/>
            <person name="Zaha A."/>
            <person name="Thompson C."/>
            <person name="Bartholomeu D.C."/>
            <person name="Luckemeyer D.D."/>
            <person name="Bahia D."/>
            <person name="Loreto E."/>
            <person name="Prestes E.B."/>
            <person name="Lima F.M."/>
            <person name="Rodrigues-Luiz G."/>
            <person name="Vallejo G.A."/>
            <person name="Filho J.F."/>
            <person name="Monteiro K.M."/>
            <person name="Tyler K.M."/>
            <person name="de Almeida L.G."/>
            <person name="Ortiz M.F."/>
            <person name="Siervo M.A."/>
            <person name="de Moraes M.H."/>
            <person name="Cunha O.L."/>
            <person name="Mendonca-Neto R."/>
            <person name="Silva R."/>
            <person name="Teixeira S.M."/>
            <person name="Murta S.M."/>
            <person name="Sincero T.C."/>
            <person name="Mendes T.A."/>
            <person name="Urmenyi T.P."/>
            <person name="Silva V.G."/>
            <person name="da Rocha W.D."/>
            <person name="Andersson B."/>
            <person name="Romanha A.J."/>
            <person name="Steindel M."/>
            <person name="de Vasconcelos A.T."/>
            <person name="Grisard E.C."/>
        </authorList>
    </citation>
    <scope>NUCLEOTIDE SEQUENCE [LARGE SCALE GENOMIC DNA]</scope>
    <source>
        <strain evidence="2 3">SC58</strain>
    </source>
</reference>
<dbReference type="InterPro" id="IPR020588">
    <property type="entry name" value="RecA_ATP-bd"/>
</dbReference>
<comment type="caution">
    <text evidence="2">The sequence shown here is derived from an EMBL/GenBank/DDBJ whole genome shotgun (WGS) entry which is preliminary data.</text>
</comment>
<gene>
    <name evidence="2" type="ORF">TRSC58_00234</name>
</gene>
<evidence type="ECO:0000313" key="2">
    <source>
        <dbReference type="EMBL" id="ESL12006.1"/>
    </source>
</evidence>
<dbReference type="PANTHER" id="PTHR46487:SF1">
    <property type="entry name" value="DNA REPAIR PROTEIN XRCC3"/>
    <property type="match status" value="1"/>
</dbReference>
<dbReference type="InterPro" id="IPR027417">
    <property type="entry name" value="P-loop_NTPase"/>
</dbReference>
<dbReference type="AlphaFoldDB" id="A0A061JD05"/>
<dbReference type="PANTHER" id="PTHR46487">
    <property type="entry name" value="DNA REPAIR PROTEIN XRCC3"/>
    <property type="match status" value="1"/>
</dbReference>
<dbReference type="GO" id="GO:0005524">
    <property type="term" value="F:ATP binding"/>
    <property type="evidence" value="ECO:0007669"/>
    <property type="project" value="InterPro"/>
</dbReference>
<dbReference type="Proteomes" id="UP000031737">
    <property type="component" value="Unassembled WGS sequence"/>
</dbReference>
<sequence length="252" mass="27029">MAFMYANEPLNVSLQRLLPGLQDNATERVLVDALLRCCHEWGVSAEAELLLLLTSDCPFVQRRIATAVQQEQRQQPFGHTAEIQHFLQQVLLALSTHHLLRRHKITSIGVPSLDTGLASISRSAENLLCTPAAEGLTPTWAMHGGSLFFTTGCPSIDHLLSGSSCVAGKGAADGGFRAGFLSEVYGEAGSGKTQLVLQSLLQCVAEHLCAPWTLSDTLERCPGGSTTRGVTALYIFSEDFPANRLAALAEGL</sequence>
<dbReference type="GO" id="GO:0071140">
    <property type="term" value="P:resolution of mitotic recombination intermediates"/>
    <property type="evidence" value="ECO:0007669"/>
    <property type="project" value="TreeGrafter"/>
</dbReference>